<gene>
    <name evidence="15" type="ORF">C8F04DRAFT_952829</name>
</gene>
<dbReference type="EMBL" id="JARJCM010000037">
    <property type="protein sequence ID" value="KAJ7037367.1"/>
    <property type="molecule type" value="Genomic_DNA"/>
</dbReference>
<keyword evidence="8" id="KW-1133">Transmembrane helix</keyword>
<keyword evidence="11" id="KW-0503">Monooxygenase</keyword>
<dbReference type="GO" id="GO:0020037">
    <property type="term" value="F:heme binding"/>
    <property type="evidence" value="ECO:0007669"/>
    <property type="project" value="InterPro"/>
</dbReference>
<evidence type="ECO:0000256" key="12">
    <source>
        <dbReference type="ARBA" id="ARBA00023136"/>
    </source>
</evidence>
<dbReference type="SUPFAM" id="SSF48264">
    <property type="entry name" value="Cytochrome P450"/>
    <property type="match status" value="1"/>
</dbReference>
<keyword evidence="16" id="KW-1185">Reference proteome</keyword>
<evidence type="ECO:0000256" key="14">
    <source>
        <dbReference type="PIRSR" id="PIRSR602401-1"/>
    </source>
</evidence>
<feature type="binding site" description="axial binding residue" evidence="14">
    <location>
        <position position="419"/>
    </location>
    <ligand>
        <name>heme</name>
        <dbReference type="ChEBI" id="CHEBI:30413"/>
    </ligand>
    <ligandPart>
        <name>Fe</name>
        <dbReference type="ChEBI" id="CHEBI:18248"/>
    </ligandPart>
</feature>
<dbReference type="CDD" id="cd11065">
    <property type="entry name" value="CYP64-like"/>
    <property type="match status" value="1"/>
</dbReference>
<evidence type="ECO:0000256" key="5">
    <source>
        <dbReference type="ARBA" id="ARBA00022617"/>
    </source>
</evidence>
<protein>
    <submittedName>
        <fullName evidence="15">Cytochrome P450</fullName>
    </submittedName>
</protein>
<dbReference type="AlphaFoldDB" id="A0AAD6T1G4"/>
<sequence length="491" mass="55560">MLKYNSTYCKRSVRGKNRTRDLAISQNRTEYFPRTVRYVDYLFTPNWIEFQAKGDLVYLHGLGNSVLIVNSLSSVQELFEKRWNIYSHRPIFTAVGELMGVDQVALMPYGEEWREHRKITYAALNPRAVKAWHRAQEDLAAIMIKDILERSDEFSRHIRLTASRIVLYIGYGVFASDMEDPYIEDNEETMDIIGRAMTPGAFLCDLISILKYSPSWVPFQRQIKKSKEVIDRTVYQPYIDVKDQVERGTASPSLATNLITAGDSDPEIEHRNTWAVSSLYGAGTKTTASTVHTFVLAMALNPAVQKQAQSEIDNVVGTNRMPTISDMPNLPYVRALIKETLRWHPTRIIQSKITIPRRTAQDDSYGNYFIPKNTIVFPNIWAISRETPDPENFDPDRFLGSDAPADPFNYAFGVGRRICTGVYLAENSVFAMISGILASFDIAPVAGMTLVPKFTQKHVSSPEPFECSITSRSSGRVELIARRATEVIIGT</sequence>
<evidence type="ECO:0000256" key="9">
    <source>
        <dbReference type="ARBA" id="ARBA00023002"/>
    </source>
</evidence>
<keyword evidence="10 14" id="KW-0408">Iron</keyword>
<comment type="caution">
    <text evidence="15">The sequence shown here is derived from an EMBL/GenBank/DDBJ whole genome shotgun (WGS) entry which is preliminary data.</text>
</comment>
<dbReference type="GO" id="GO:0004497">
    <property type="term" value="F:monooxygenase activity"/>
    <property type="evidence" value="ECO:0007669"/>
    <property type="project" value="UniProtKB-KW"/>
</dbReference>
<reference evidence="15" key="1">
    <citation type="submission" date="2023-03" db="EMBL/GenBank/DDBJ databases">
        <title>Massive genome expansion in bonnet fungi (Mycena s.s.) driven by repeated elements and novel gene families across ecological guilds.</title>
        <authorList>
            <consortium name="Lawrence Berkeley National Laboratory"/>
            <person name="Harder C.B."/>
            <person name="Miyauchi S."/>
            <person name="Viragh M."/>
            <person name="Kuo A."/>
            <person name="Thoen E."/>
            <person name="Andreopoulos B."/>
            <person name="Lu D."/>
            <person name="Skrede I."/>
            <person name="Drula E."/>
            <person name="Henrissat B."/>
            <person name="Morin E."/>
            <person name="Kohler A."/>
            <person name="Barry K."/>
            <person name="LaButti K."/>
            <person name="Morin E."/>
            <person name="Salamov A."/>
            <person name="Lipzen A."/>
            <person name="Mereny Z."/>
            <person name="Hegedus B."/>
            <person name="Baldrian P."/>
            <person name="Stursova M."/>
            <person name="Weitz H."/>
            <person name="Taylor A."/>
            <person name="Grigoriev I.V."/>
            <person name="Nagy L.G."/>
            <person name="Martin F."/>
            <person name="Kauserud H."/>
        </authorList>
    </citation>
    <scope>NUCLEOTIDE SEQUENCE</scope>
    <source>
        <strain evidence="15">CBHHK200</strain>
    </source>
</reference>
<evidence type="ECO:0000256" key="1">
    <source>
        <dbReference type="ARBA" id="ARBA00001971"/>
    </source>
</evidence>
<organism evidence="15 16">
    <name type="scientific">Mycena alexandri</name>
    <dbReference type="NCBI Taxonomy" id="1745969"/>
    <lineage>
        <taxon>Eukaryota</taxon>
        <taxon>Fungi</taxon>
        <taxon>Dikarya</taxon>
        <taxon>Basidiomycota</taxon>
        <taxon>Agaricomycotina</taxon>
        <taxon>Agaricomycetes</taxon>
        <taxon>Agaricomycetidae</taxon>
        <taxon>Agaricales</taxon>
        <taxon>Marasmiineae</taxon>
        <taxon>Mycenaceae</taxon>
        <taxon>Mycena</taxon>
    </lineage>
</organism>
<dbReference type="InterPro" id="IPR001128">
    <property type="entry name" value="Cyt_P450"/>
</dbReference>
<evidence type="ECO:0000256" key="11">
    <source>
        <dbReference type="ARBA" id="ARBA00023033"/>
    </source>
</evidence>
<dbReference type="PANTHER" id="PTHR46300:SF2">
    <property type="entry name" value="CYTOCHROME P450 MONOOXYGENASE ALNH-RELATED"/>
    <property type="match status" value="1"/>
</dbReference>
<keyword evidence="7 14" id="KW-0479">Metal-binding</keyword>
<comment type="similarity">
    <text evidence="4">Belongs to the cytochrome P450 family.</text>
</comment>
<comment type="cofactor">
    <cofactor evidence="1 14">
        <name>heme</name>
        <dbReference type="ChEBI" id="CHEBI:30413"/>
    </cofactor>
</comment>
<keyword evidence="5 14" id="KW-0349">Heme</keyword>
<evidence type="ECO:0000256" key="3">
    <source>
        <dbReference type="ARBA" id="ARBA00005179"/>
    </source>
</evidence>
<comment type="subcellular location">
    <subcellularLocation>
        <location evidence="2">Membrane</location>
        <topology evidence="2">Single-pass membrane protein</topology>
    </subcellularLocation>
</comment>
<dbReference type="InterPro" id="IPR002401">
    <property type="entry name" value="Cyt_P450_E_grp-I"/>
</dbReference>
<accession>A0AAD6T1G4</accession>
<dbReference type="PRINTS" id="PR00385">
    <property type="entry name" value="P450"/>
</dbReference>
<dbReference type="Pfam" id="PF00067">
    <property type="entry name" value="p450"/>
    <property type="match status" value="1"/>
</dbReference>
<dbReference type="Gene3D" id="1.10.630.10">
    <property type="entry name" value="Cytochrome P450"/>
    <property type="match status" value="1"/>
</dbReference>
<proteinExistence type="inferred from homology"/>
<dbReference type="InterPro" id="IPR036396">
    <property type="entry name" value="Cyt_P450_sf"/>
</dbReference>
<dbReference type="Proteomes" id="UP001218188">
    <property type="component" value="Unassembled WGS sequence"/>
</dbReference>
<evidence type="ECO:0000256" key="7">
    <source>
        <dbReference type="ARBA" id="ARBA00022723"/>
    </source>
</evidence>
<keyword evidence="12" id="KW-0472">Membrane</keyword>
<dbReference type="PANTHER" id="PTHR46300">
    <property type="entry name" value="P450, PUTATIVE (EUROFUNG)-RELATED-RELATED"/>
    <property type="match status" value="1"/>
</dbReference>
<name>A0AAD6T1G4_9AGAR</name>
<evidence type="ECO:0000256" key="10">
    <source>
        <dbReference type="ARBA" id="ARBA00023004"/>
    </source>
</evidence>
<evidence type="ECO:0000256" key="13">
    <source>
        <dbReference type="ARBA" id="ARBA00023180"/>
    </source>
</evidence>
<keyword evidence="6" id="KW-0812">Transmembrane</keyword>
<dbReference type="GO" id="GO:0016020">
    <property type="term" value="C:membrane"/>
    <property type="evidence" value="ECO:0007669"/>
    <property type="project" value="UniProtKB-SubCell"/>
</dbReference>
<comment type="pathway">
    <text evidence="3">Secondary metabolite biosynthesis.</text>
</comment>
<dbReference type="InterPro" id="IPR050364">
    <property type="entry name" value="Cytochrome_P450_fung"/>
</dbReference>
<dbReference type="GO" id="GO:0005506">
    <property type="term" value="F:iron ion binding"/>
    <property type="evidence" value="ECO:0007669"/>
    <property type="project" value="InterPro"/>
</dbReference>
<evidence type="ECO:0000313" key="16">
    <source>
        <dbReference type="Proteomes" id="UP001218188"/>
    </source>
</evidence>
<keyword evidence="9" id="KW-0560">Oxidoreductase</keyword>
<evidence type="ECO:0000256" key="4">
    <source>
        <dbReference type="ARBA" id="ARBA00010617"/>
    </source>
</evidence>
<evidence type="ECO:0000313" key="15">
    <source>
        <dbReference type="EMBL" id="KAJ7037367.1"/>
    </source>
</evidence>
<evidence type="ECO:0000256" key="2">
    <source>
        <dbReference type="ARBA" id="ARBA00004167"/>
    </source>
</evidence>
<evidence type="ECO:0000256" key="6">
    <source>
        <dbReference type="ARBA" id="ARBA00022692"/>
    </source>
</evidence>
<dbReference type="GO" id="GO:0016705">
    <property type="term" value="F:oxidoreductase activity, acting on paired donors, with incorporation or reduction of molecular oxygen"/>
    <property type="evidence" value="ECO:0007669"/>
    <property type="project" value="InterPro"/>
</dbReference>
<keyword evidence="13" id="KW-0325">Glycoprotein</keyword>
<evidence type="ECO:0000256" key="8">
    <source>
        <dbReference type="ARBA" id="ARBA00022989"/>
    </source>
</evidence>
<dbReference type="PRINTS" id="PR00463">
    <property type="entry name" value="EP450I"/>
</dbReference>